<organism evidence="6 7">
    <name type="scientific">Fructilactobacillus florum DSM 22689 = JCM 16035</name>
    <dbReference type="NCBI Taxonomy" id="1423745"/>
    <lineage>
        <taxon>Bacteria</taxon>
        <taxon>Bacillati</taxon>
        <taxon>Bacillota</taxon>
        <taxon>Bacilli</taxon>
        <taxon>Lactobacillales</taxon>
        <taxon>Lactobacillaceae</taxon>
        <taxon>Fructilactobacillus</taxon>
    </lineage>
</organism>
<evidence type="ECO:0000256" key="4">
    <source>
        <dbReference type="ARBA" id="ARBA00023136"/>
    </source>
</evidence>
<dbReference type="GO" id="GO:0009403">
    <property type="term" value="P:toxin biosynthetic process"/>
    <property type="evidence" value="ECO:0007669"/>
    <property type="project" value="InterPro"/>
</dbReference>
<accession>A0A0R2CWD2</accession>
<evidence type="ECO:0000313" key="6">
    <source>
        <dbReference type="EMBL" id="KRM92411.1"/>
    </source>
</evidence>
<feature type="transmembrane region" description="Helical" evidence="5">
    <location>
        <begin position="110"/>
        <end position="132"/>
    </location>
</feature>
<feature type="transmembrane region" description="Helical" evidence="5">
    <location>
        <begin position="72"/>
        <end position="90"/>
    </location>
</feature>
<evidence type="ECO:0000313" key="7">
    <source>
        <dbReference type="Proteomes" id="UP000051586"/>
    </source>
</evidence>
<comment type="subcellular location">
    <subcellularLocation>
        <location evidence="1">Membrane</location>
        <topology evidence="1">Multi-pass membrane protein</topology>
    </subcellularLocation>
</comment>
<sequence length="160" mass="17516">MILSIILLLVMLTAFFHGLHRGFVRELVGFLGVLLVLGFALLTTDFFAVCYQAIGNLLVVKHNPVHLSFYRGLGFFSALLIATILVRLLARMLNVVAHVPLIKQFNSLLGGVVGLVTSIILSKILLSGLLLLQLSWLIALYDNSTIAQLLVTSVPRLLLP</sequence>
<evidence type="ECO:0000256" key="1">
    <source>
        <dbReference type="ARBA" id="ARBA00004141"/>
    </source>
</evidence>
<evidence type="ECO:0000256" key="5">
    <source>
        <dbReference type="SAM" id="Phobius"/>
    </source>
</evidence>
<dbReference type="InterPro" id="IPR003825">
    <property type="entry name" value="Colicin-V_CvpA"/>
</dbReference>
<dbReference type="PATRIC" id="fig|1423745.4.peg.27"/>
<evidence type="ECO:0008006" key="8">
    <source>
        <dbReference type="Google" id="ProtNLM"/>
    </source>
</evidence>
<keyword evidence="2 5" id="KW-0812">Transmembrane</keyword>
<proteinExistence type="predicted"/>
<comment type="caution">
    <text evidence="6">The sequence shown here is derived from an EMBL/GenBank/DDBJ whole genome shotgun (WGS) entry which is preliminary data.</text>
</comment>
<keyword evidence="3 5" id="KW-1133">Transmembrane helix</keyword>
<dbReference type="PANTHER" id="PTHR37306">
    <property type="entry name" value="COLICIN V PRODUCTION PROTEIN"/>
    <property type="match status" value="1"/>
</dbReference>
<dbReference type="PANTHER" id="PTHR37306:SF1">
    <property type="entry name" value="COLICIN V PRODUCTION PROTEIN"/>
    <property type="match status" value="1"/>
</dbReference>
<dbReference type="RefSeq" id="WP_009166565.1">
    <property type="nucleotide sequence ID" value="NZ_AYZI01000001.1"/>
</dbReference>
<feature type="transmembrane region" description="Helical" evidence="5">
    <location>
        <begin position="28"/>
        <end position="51"/>
    </location>
</feature>
<dbReference type="STRING" id="1423745.GCA_001311215_00646"/>
<name>A0A0R2CWD2_9LACO</name>
<dbReference type="AlphaFoldDB" id="A0A0R2CWD2"/>
<dbReference type="Proteomes" id="UP000051586">
    <property type="component" value="Unassembled WGS sequence"/>
</dbReference>
<protein>
    <recommendedName>
        <fullName evidence="8">CvpA family protein</fullName>
    </recommendedName>
</protein>
<dbReference type="Pfam" id="PF02674">
    <property type="entry name" value="Colicin_V"/>
    <property type="match status" value="1"/>
</dbReference>
<evidence type="ECO:0000256" key="2">
    <source>
        <dbReference type="ARBA" id="ARBA00022692"/>
    </source>
</evidence>
<gene>
    <name evidence="6" type="ORF">FC87_GL000023</name>
</gene>
<evidence type="ECO:0000256" key="3">
    <source>
        <dbReference type="ARBA" id="ARBA00022989"/>
    </source>
</evidence>
<dbReference type="GO" id="GO:0016020">
    <property type="term" value="C:membrane"/>
    <property type="evidence" value="ECO:0007669"/>
    <property type="project" value="UniProtKB-SubCell"/>
</dbReference>
<keyword evidence="4 5" id="KW-0472">Membrane</keyword>
<reference evidence="6 7" key="1">
    <citation type="journal article" date="2015" name="Genome Announc.">
        <title>Expanding the biotechnology potential of lactobacilli through comparative genomics of 213 strains and associated genera.</title>
        <authorList>
            <person name="Sun Z."/>
            <person name="Harris H.M."/>
            <person name="McCann A."/>
            <person name="Guo C."/>
            <person name="Argimon S."/>
            <person name="Zhang W."/>
            <person name="Yang X."/>
            <person name="Jeffery I.B."/>
            <person name="Cooney J.C."/>
            <person name="Kagawa T.F."/>
            <person name="Liu W."/>
            <person name="Song Y."/>
            <person name="Salvetti E."/>
            <person name="Wrobel A."/>
            <person name="Rasinkangas P."/>
            <person name="Parkhill J."/>
            <person name="Rea M.C."/>
            <person name="O'Sullivan O."/>
            <person name="Ritari J."/>
            <person name="Douillard F.P."/>
            <person name="Paul Ross R."/>
            <person name="Yang R."/>
            <person name="Briner A.E."/>
            <person name="Felis G.E."/>
            <person name="de Vos W.M."/>
            <person name="Barrangou R."/>
            <person name="Klaenhammer T.R."/>
            <person name="Caufield P.W."/>
            <person name="Cui Y."/>
            <person name="Zhang H."/>
            <person name="O'Toole P.W."/>
        </authorList>
    </citation>
    <scope>NUCLEOTIDE SEQUENCE [LARGE SCALE GENOMIC DNA]</scope>
    <source>
        <strain evidence="6 7">DSM 22689</strain>
    </source>
</reference>
<dbReference type="EMBL" id="AYZI01000001">
    <property type="protein sequence ID" value="KRM92411.1"/>
    <property type="molecule type" value="Genomic_DNA"/>
</dbReference>